<keyword evidence="14 24" id="KW-0862">Zinc</keyword>
<gene>
    <name evidence="28" type="ordered locus">PAS_chr4_0178</name>
</gene>
<dbReference type="GO" id="GO:0106414">
    <property type="term" value="F:mRNA dihydrouridine synthase activity"/>
    <property type="evidence" value="ECO:0007669"/>
    <property type="project" value="RHEA"/>
</dbReference>
<evidence type="ECO:0000256" key="7">
    <source>
        <dbReference type="ARBA" id="ARBA00022630"/>
    </source>
</evidence>
<accession>C4R729</accession>
<dbReference type="GO" id="GO:0102265">
    <property type="term" value="F:tRNA-dihydrouridine47 synthase activity"/>
    <property type="evidence" value="ECO:0007669"/>
    <property type="project" value="UniProtKB-EC"/>
</dbReference>
<evidence type="ECO:0000256" key="23">
    <source>
        <dbReference type="ARBA" id="ARBA00049513"/>
    </source>
</evidence>
<dbReference type="PANTHER" id="PTHR45846">
    <property type="entry name" value="TRNA-DIHYDROURIDINE(47) SYNTHASE [NAD(P)(+)]-LIKE"/>
    <property type="match status" value="1"/>
</dbReference>
<organism evidence="28 29">
    <name type="scientific">Komagataella phaffii (strain GS115 / ATCC 20864)</name>
    <name type="common">Yeast</name>
    <name type="synonym">Pichia pastoris</name>
    <dbReference type="NCBI Taxonomy" id="644223"/>
    <lineage>
        <taxon>Eukaryota</taxon>
        <taxon>Fungi</taxon>
        <taxon>Dikarya</taxon>
        <taxon>Ascomycota</taxon>
        <taxon>Saccharomycotina</taxon>
        <taxon>Pichiomycetes</taxon>
        <taxon>Pichiales</taxon>
        <taxon>Pichiaceae</taxon>
        <taxon>Komagataella</taxon>
    </lineage>
</organism>
<dbReference type="GO" id="GO:0006397">
    <property type="term" value="P:mRNA processing"/>
    <property type="evidence" value="ECO:0007669"/>
    <property type="project" value="UniProtKB-KW"/>
</dbReference>
<evidence type="ECO:0000256" key="13">
    <source>
        <dbReference type="ARBA" id="ARBA00022771"/>
    </source>
</evidence>
<evidence type="ECO:0000313" key="28">
    <source>
        <dbReference type="EMBL" id="CAY71404.1"/>
    </source>
</evidence>
<dbReference type="AlphaFoldDB" id="C4R729"/>
<dbReference type="InterPro" id="IPR018517">
    <property type="entry name" value="tRNA_hU_synthase_CS"/>
</dbReference>
<keyword evidence="12" id="KW-0677">Repeat</keyword>
<comment type="catalytic activity">
    <reaction evidence="22">
        <text>a 5,6-dihydrouridine in mRNA + NADP(+) = a uridine in mRNA + NADPH + H(+)</text>
        <dbReference type="Rhea" id="RHEA:69855"/>
        <dbReference type="Rhea" id="RHEA-COMP:14658"/>
        <dbReference type="Rhea" id="RHEA-COMP:17789"/>
        <dbReference type="ChEBI" id="CHEBI:15378"/>
        <dbReference type="ChEBI" id="CHEBI:57783"/>
        <dbReference type="ChEBI" id="CHEBI:58349"/>
        <dbReference type="ChEBI" id="CHEBI:65315"/>
        <dbReference type="ChEBI" id="CHEBI:74443"/>
    </reaction>
    <physiologicalReaction direction="right-to-left" evidence="22">
        <dbReference type="Rhea" id="RHEA:69857"/>
    </physiologicalReaction>
</comment>
<dbReference type="SUPFAM" id="SSF51395">
    <property type="entry name" value="FMN-linked oxidoreductases"/>
    <property type="match status" value="1"/>
</dbReference>
<evidence type="ECO:0000256" key="20">
    <source>
        <dbReference type="ARBA" id="ARBA00048266"/>
    </source>
</evidence>
<keyword evidence="7 25" id="KW-0285">Flavoprotein</keyword>
<dbReference type="GO" id="GO:0050660">
    <property type="term" value="F:flavin adenine dinucleotide binding"/>
    <property type="evidence" value="ECO:0007669"/>
    <property type="project" value="UniProtKB-UniRule"/>
</dbReference>
<evidence type="ECO:0000256" key="1">
    <source>
        <dbReference type="ARBA" id="ARBA00001917"/>
    </source>
</evidence>
<dbReference type="OMA" id="WSYIAEC"/>
<evidence type="ECO:0000256" key="15">
    <source>
        <dbReference type="ARBA" id="ARBA00022857"/>
    </source>
</evidence>
<dbReference type="FunCoup" id="C4R729">
    <property type="interactions" value="918"/>
</dbReference>
<keyword evidence="8 25" id="KW-0288">FMN</keyword>
<evidence type="ECO:0000256" key="4">
    <source>
        <dbReference type="ARBA" id="ARBA00012376"/>
    </source>
</evidence>
<proteinExistence type="inferred from homology"/>
<dbReference type="PROSITE" id="PS50103">
    <property type="entry name" value="ZF_C3H1"/>
    <property type="match status" value="2"/>
</dbReference>
<dbReference type="GO" id="GO:0003723">
    <property type="term" value="F:RNA binding"/>
    <property type="evidence" value="ECO:0007669"/>
    <property type="project" value="TreeGrafter"/>
</dbReference>
<evidence type="ECO:0000256" key="3">
    <source>
        <dbReference type="ARBA" id="ARBA00004496"/>
    </source>
</evidence>
<feature type="domain" description="C3H1-type" evidence="27">
    <location>
        <begin position="94"/>
        <end position="126"/>
    </location>
</feature>
<comment type="catalytic activity">
    <reaction evidence="21">
        <text>a 5,6-dihydrouridine in mRNA + NAD(+) = a uridine in mRNA + NADH + H(+)</text>
        <dbReference type="Rhea" id="RHEA:69851"/>
        <dbReference type="Rhea" id="RHEA-COMP:14658"/>
        <dbReference type="Rhea" id="RHEA-COMP:17789"/>
        <dbReference type="ChEBI" id="CHEBI:15378"/>
        <dbReference type="ChEBI" id="CHEBI:57540"/>
        <dbReference type="ChEBI" id="CHEBI:57945"/>
        <dbReference type="ChEBI" id="CHEBI:65315"/>
        <dbReference type="ChEBI" id="CHEBI:74443"/>
    </reaction>
    <physiologicalReaction direction="right-to-left" evidence="21">
        <dbReference type="Rhea" id="RHEA:69853"/>
    </physiologicalReaction>
</comment>
<dbReference type="GeneID" id="8201087"/>
<dbReference type="GO" id="GO:0034399">
    <property type="term" value="C:nuclear periphery"/>
    <property type="evidence" value="ECO:0007669"/>
    <property type="project" value="EnsemblFungi"/>
</dbReference>
<keyword evidence="29" id="KW-1185">Reference proteome</keyword>
<dbReference type="InParanoid" id="C4R729"/>
<feature type="region of interest" description="Disordered" evidence="26">
    <location>
        <begin position="1"/>
        <end position="42"/>
    </location>
</feature>
<evidence type="ECO:0000256" key="11">
    <source>
        <dbReference type="ARBA" id="ARBA00022723"/>
    </source>
</evidence>
<dbReference type="EC" id="1.3.1.89" evidence="4 25"/>
<comment type="cofactor">
    <cofactor evidence="1 25">
        <name>FMN</name>
        <dbReference type="ChEBI" id="CHEBI:58210"/>
    </cofactor>
</comment>
<evidence type="ECO:0000256" key="17">
    <source>
        <dbReference type="ARBA" id="ARBA00023027"/>
    </source>
</evidence>
<dbReference type="InterPro" id="IPR036855">
    <property type="entry name" value="Znf_CCCH_sf"/>
</dbReference>
<dbReference type="CDD" id="cd02801">
    <property type="entry name" value="DUS_like_FMN"/>
    <property type="match status" value="1"/>
</dbReference>
<evidence type="ECO:0000313" key="29">
    <source>
        <dbReference type="Proteomes" id="UP000000314"/>
    </source>
</evidence>
<dbReference type="InterPro" id="IPR035587">
    <property type="entry name" value="DUS-like_FMN-bd"/>
</dbReference>
<dbReference type="RefSeq" id="XP_002493583.1">
    <property type="nucleotide sequence ID" value="XM_002493538.1"/>
</dbReference>
<evidence type="ECO:0000256" key="5">
    <source>
        <dbReference type="ARBA" id="ARBA00022143"/>
    </source>
</evidence>
<evidence type="ECO:0000256" key="21">
    <source>
        <dbReference type="ARBA" id="ARBA00048342"/>
    </source>
</evidence>
<dbReference type="PROSITE" id="PS01136">
    <property type="entry name" value="UPF0034"/>
    <property type="match status" value="1"/>
</dbReference>
<evidence type="ECO:0000256" key="9">
    <source>
        <dbReference type="ARBA" id="ARBA00022664"/>
    </source>
</evidence>
<evidence type="ECO:0000256" key="25">
    <source>
        <dbReference type="RuleBase" id="RU291113"/>
    </source>
</evidence>
<evidence type="ECO:0000256" key="24">
    <source>
        <dbReference type="PROSITE-ProRule" id="PRU00723"/>
    </source>
</evidence>
<keyword evidence="9" id="KW-0507">mRNA processing</keyword>
<evidence type="ECO:0000256" key="8">
    <source>
        <dbReference type="ARBA" id="ARBA00022643"/>
    </source>
</evidence>
<dbReference type="FunFam" id="3.20.20.70:FF:000145">
    <property type="entry name" value="tRNA-dihydrouridine(47) synthase [NAD(P)(+)]"/>
    <property type="match status" value="1"/>
</dbReference>
<dbReference type="eggNOG" id="KOG2333">
    <property type="taxonomic scope" value="Eukaryota"/>
</dbReference>
<evidence type="ECO:0000259" key="27">
    <source>
        <dbReference type="PROSITE" id="PS50103"/>
    </source>
</evidence>
<sequence>MSDKRTAEESLQDTTKKVHIEQPSNDSKPVHDHDHFAKGVTPIKKEFLVSTDKQVVYADEESSLDRLNGSEKPQAKKSKKKRGQNKDRDLKQTKEAVKLCPSLVDPETPKECRFGADACRFTHNIEEYLNSKPQDVQGVCPVFAAIGYCPNGLKCRWLSSHYKSGKLIKDEILCDKVSKVDYEVNHISQNAKTDLSRKKFQFDTADKMILFLDSKVQVHDKTKQELQKENANNYVEPPFKVSEKKKLNVKNAKIVSPLTTVGNLPYRRLMKTLGADITYSEMALSLPLIQGTNSEWALPKAHSSEYPGFGVQIATSKHWTGAKAAEAIAKLTPQVSEINLNCGCPIDLLYRQGQGSALMEQPPKLLRVLKGMNYCSGEIPVTFKLRIGTRDNHPLAENLVKRVCEEGDIGCVTLHGRTRQQRYTKEADWSYISKVGQVVRDYNHNQLDDKEQSDRDPIYFVGNGDCFTHEDWHKAVSDPNIDSVMVARGALIKPWIFEEINSEQYIDKSATERLALLEQYSKFALQHWGSDDYGVNTARRFMCEFMSFTHRYVPVGIMERLPPKLNQRPPTWKGRNELETLLGSPDYRDWIKITEMFLGPTTEGFSFTPKHRSNSYKS</sequence>
<dbReference type="STRING" id="644223.C4R729"/>
<dbReference type="Gene3D" id="3.20.20.70">
    <property type="entry name" value="Aldolase class I"/>
    <property type="match status" value="1"/>
</dbReference>
<keyword evidence="11 24" id="KW-0479">Metal-binding</keyword>
<keyword evidence="17 25" id="KW-0520">NAD</keyword>
<dbReference type="PANTHER" id="PTHR45846:SF1">
    <property type="entry name" value="TRNA-DIHYDROURIDINE(47) SYNTHASE [NAD(P)(+)]-LIKE"/>
    <property type="match status" value="1"/>
</dbReference>
<dbReference type="HOGENOM" id="CLU_013299_7_0_1"/>
<comment type="catalytic activity">
    <reaction evidence="20">
        <text>5,6-dihydrouridine(47) in tRNA + NAD(+) = uridine(47) in tRNA + NADH + H(+)</text>
        <dbReference type="Rhea" id="RHEA:53364"/>
        <dbReference type="Rhea" id="RHEA-COMP:13539"/>
        <dbReference type="Rhea" id="RHEA-COMP:13540"/>
        <dbReference type="ChEBI" id="CHEBI:15378"/>
        <dbReference type="ChEBI" id="CHEBI:57540"/>
        <dbReference type="ChEBI" id="CHEBI:57945"/>
        <dbReference type="ChEBI" id="CHEBI:65315"/>
        <dbReference type="ChEBI" id="CHEBI:74443"/>
        <dbReference type="EC" id="1.3.1.89"/>
    </reaction>
    <physiologicalReaction direction="right-to-left" evidence="20">
        <dbReference type="Rhea" id="RHEA:53366"/>
    </physiologicalReaction>
</comment>
<keyword evidence="10 25" id="KW-0819">tRNA processing</keyword>
<dbReference type="GO" id="GO:0005737">
    <property type="term" value="C:cytoplasm"/>
    <property type="evidence" value="ECO:0007669"/>
    <property type="project" value="UniProtKB-SubCell"/>
</dbReference>
<keyword evidence="16 25" id="KW-0560">Oxidoreductase</keyword>
<dbReference type="Pfam" id="PF25585">
    <property type="entry name" value="zf-CCCH_DUS3L"/>
    <property type="match status" value="2"/>
</dbReference>
<feature type="region of interest" description="Disordered" evidence="26">
    <location>
        <begin position="59"/>
        <end position="92"/>
    </location>
</feature>
<feature type="compositionally biased region" description="Basic and acidic residues" evidence="26">
    <location>
        <begin position="1"/>
        <end position="20"/>
    </location>
</feature>
<evidence type="ECO:0000256" key="26">
    <source>
        <dbReference type="SAM" id="MobiDB-lite"/>
    </source>
</evidence>
<keyword evidence="6" id="KW-0963">Cytoplasm</keyword>
<evidence type="ECO:0000256" key="19">
    <source>
        <dbReference type="ARBA" id="ARBA00045934"/>
    </source>
</evidence>
<keyword evidence="15 25" id="KW-0521">NADP</keyword>
<feature type="zinc finger region" description="C3H1-type" evidence="24">
    <location>
        <begin position="139"/>
        <end position="164"/>
    </location>
</feature>
<reference evidence="28 29" key="1">
    <citation type="journal article" date="2009" name="Nat. Biotechnol.">
        <title>Genome sequence of the recombinant protein production host Pichia pastoris.</title>
        <authorList>
            <person name="De Schutter K."/>
            <person name="Lin Y.C."/>
            <person name="Tiels P."/>
            <person name="Van Hecke A."/>
            <person name="Glinka S."/>
            <person name="Weber-Lehmann J."/>
            <person name="Rouze P."/>
            <person name="Van de Peer Y."/>
            <person name="Callewaert N."/>
        </authorList>
    </citation>
    <scope>NUCLEOTIDE SEQUENCE [LARGE SCALE GENOMIC DNA]</scope>
    <source>
        <strain evidence="29">GS115 / ATCC 20864</strain>
    </source>
</reference>
<feature type="domain" description="C3H1-type" evidence="27">
    <location>
        <begin position="139"/>
        <end position="164"/>
    </location>
</feature>
<evidence type="ECO:0000256" key="18">
    <source>
        <dbReference type="ARBA" id="ARBA00023242"/>
    </source>
</evidence>
<comment type="subcellular location">
    <subcellularLocation>
        <location evidence="3">Cytoplasm</location>
    </subcellularLocation>
    <subcellularLocation>
        <location evidence="2">Nucleus</location>
    </subcellularLocation>
</comment>
<evidence type="ECO:0000256" key="14">
    <source>
        <dbReference type="ARBA" id="ARBA00022833"/>
    </source>
</evidence>
<feature type="compositionally biased region" description="Basic and acidic residues" evidence="26">
    <location>
        <begin position="28"/>
        <end position="42"/>
    </location>
</feature>
<protein>
    <recommendedName>
        <fullName evidence="5 25">tRNA-dihydrouridine(47) synthase [NAD(P)(+)]</fullName>
        <ecNumber evidence="4 25">1.3.1.89</ecNumber>
    </recommendedName>
    <alternativeName>
        <fullName evidence="25">tRNA-dihydrouridine synthase 3</fullName>
    </alternativeName>
</protein>
<dbReference type="InterPro" id="IPR000571">
    <property type="entry name" value="Znf_CCCH"/>
</dbReference>
<dbReference type="InterPro" id="IPR013785">
    <property type="entry name" value="Aldolase_TIM"/>
</dbReference>
<dbReference type="GO" id="GO:0008270">
    <property type="term" value="F:zinc ion binding"/>
    <property type="evidence" value="ECO:0007669"/>
    <property type="project" value="UniProtKB-KW"/>
</dbReference>
<dbReference type="SUPFAM" id="SSF90229">
    <property type="entry name" value="CCCH zinc finger"/>
    <property type="match status" value="1"/>
</dbReference>
<feature type="zinc finger region" description="C3H1-type" evidence="24">
    <location>
        <begin position="94"/>
        <end position="126"/>
    </location>
</feature>
<evidence type="ECO:0000256" key="16">
    <source>
        <dbReference type="ARBA" id="ARBA00023002"/>
    </source>
</evidence>
<evidence type="ECO:0000256" key="10">
    <source>
        <dbReference type="ARBA" id="ARBA00022694"/>
    </source>
</evidence>
<evidence type="ECO:0000256" key="22">
    <source>
        <dbReference type="ARBA" id="ARBA00049447"/>
    </source>
</evidence>
<evidence type="ECO:0000256" key="2">
    <source>
        <dbReference type="ARBA" id="ARBA00004123"/>
    </source>
</evidence>
<keyword evidence="18" id="KW-0539">Nucleus</keyword>
<dbReference type="Proteomes" id="UP000000314">
    <property type="component" value="Chromosome 4"/>
</dbReference>
<keyword evidence="13 24" id="KW-0863">Zinc-finger</keyword>
<evidence type="ECO:0000256" key="6">
    <source>
        <dbReference type="ARBA" id="ARBA00022490"/>
    </source>
</evidence>
<dbReference type="EMBL" id="FN392322">
    <property type="protein sequence ID" value="CAY71404.1"/>
    <property type="molecule type" value="Genomic_DNA"/>
</dbReference>
<comment type="function">
    <text evidence="19">Catalyzes the synthesis of dihydrouridine, a modified base found in the D-loop of most tRNAs. Specifically modifies U47 in cytoplasmic tRNAs. Catalyzes the synthesis of dihydrouridine in some mRNAs, thereby affecting their translation.</text>
</comment>
<dbReference type="KEGG" id="ppa:PAS_chr4_0178"/>
<evidence type="ECO:0000256" key="12">
    <source>
        <dbReference type="ARBA" id="ARBA00022737"/>
    </source>
</evidence>
<dbReference type="Pfam" id="PF01207">
    <property type="entry name" value="Dus"/>
    <property type="match status" value="1"/>
</dbReference>
<name>C4R729_KOMPG</name>
<dbReference type="OrthoDB" id="259935at2759"/>
<comment type="similarity">
    <text evidence="25">Belongs to the dus family. Dus3 subfamily.</text>
</comment>
<comment type="catalytic activity">
    <reaction evidence="23">
        <text>5,6-dihydrouridine(47) in tRNA + NADP(+) = uridine(47) in tRNA + NADPH + H(+)</text>
        <dbReference type="Rhea" id="RHEA:53360"/>
        <dbReference type="Rhea" id="RHEA-COMP:13539"/>
        <dbReference type="Rhea" id="RHEA-COMP:13540"/>
        <dbReference type="ChEBI" id="CHEBI:15378"/>
        <dbReference type="ChEBI" id="CHEBI:57783"/>
        <dbReference type="ChEBI" id="CHEBI:58349"/>
        <dbReference type="ChEBI" id="CHEBI:65315"/>
        <dbReference type="ChEBI" id="CHEBI:74443"/>
        <dbReference type="EC" id="1.3.1.89"/>
    </reaction>
    <physiologicalReaction direction="right-to-left" evidence="23">
        <dbReference type="Rhea" id="RHEA:53362"/>
    </physiologicalReaction>
</comment>